<evidence type="ECO:0000259" key="1">
    <source>
        <dbReference type="PROSITE" id="PS50911"/>
    </source>
</evidence>
<protein>
    <recommendedName>
        <fullName evidence="1">Peptidase C51 domain-containing protein</fullName>
    </recommendedName>
</protein>
<dbReference type="InterPro" id="IPR007921">
    <property type="entry name" value="CHAP_dom"/>
</dbReference>
<dbReference type="Proteomes" id="UP001499951">
    <property type="component" value="Unassembled WGS sequence"/>
</dbReference>
<dbReference type="Pfam" id="PF05257">
    <property type="entry name" value="CHAP"/>
    <property type="match status" value="1"/>
</dbReference>
<evidence type="ECO:0000313" key="3">
    <source>
        <dbReference type="Proteomes" id="UP001499951"/>
    </source>
</evidence>
<name>A0ABP3PXB1_9PROT</name>
<keyword evidence="3" id="KW-1185">Reference proteome</keyword>
<sequence length="138" mass="15277">METPSIIRPARHVYCVEFARLASGIALFGDAKTWWGQARAQYAQLTNPAPGAVMVFASRRNMRAGHVAVVKKVITSREVLVDHANWGRDGRIYLNAPVVDVSPNNDWSMVKVWNTKSNVMGTTAYAIKGFIAQRFAAN</sequence>
<proteinExistence type="predicted"/>
<dbReference type="InterPro" id="IPR038765">
    <property type="entry name" value="Papain-like_cys_pep_sf"/>
</dbReference>
<dbReference type="Gene3D" id="3.90.1720.10">
    <property type="entry name" value="endopeptidase domain like (from Nostoc punctiforme)"/>
    <property type="match status" value="1"/>
</dbReference>
<dbReference type="SUPFAM" id="SSF54001">
    <property type="entry name" value="Cysteine proteinases"/>
    <property type="match status" value="1"/>
</dbReference>
<gene>
    <name evidence="2" type="ORF">GCM10008942_28720</name>
</gene>
<reference evidence="3" key="1">
    <citation type="journal article" date="2019" name="Int. J. Syst. Evol. Microbiol.">
        <title>The Global Catalogue of Microorganisms (GCM) 10K type strain sequencing project: providing services to taxonomists for standard genome sequencing and annotation.</title>
        <authorList>
            <consortium name="The Broad Institute Genomics Platform"/>
            <consortium name="The Broad Institute Genome Sequencing Center for Infectious Disease"/>
            <person name="Wu L."/>
            <person name="Ma J."/>
        </authorList>
    </citation>
    <scope>NUCLEOTIDE SEQUENCE [LARGE SCALE GENOMIC DNA]</scope>
    <source>
        <strain evidence="3">JCM 15089</strain>
    </source>
</reference>
<dbReference type="PROSITE" id="PS50911">
    <property type="entry name" value="CHAP"/>
    <property type="match status" value="1"/>
</dbReference>
<dbReference type="EMBL" id="BAAADD010000007">
    <property type="protein sequence ID" value="GAA0578074.1"/>
    <property type="molecule type" value="Genomic_DNA"/>
</dbReference>
<accession>A0ABP3PXB1</accession>
<comment type="caution">
    <text evidence="2">The sequence shown here is derived from an EMBL/GenBank/DDBJ whole genome shotgun (WGS) entry which is preliminary data.</text>
</comment>
<organism evidence="2 3">
    <name type="scientific">Rhizomicrobium electricum</name>
    <dbReference type="NCBI Taxonomy" id="480070"/>
    <lineage>
        <taxon>Bacteria</taxon>
        <taxon>Pseudomonadati</taxon>
        <taxon>Pseudomonadota</taxon>
        <taxon>Alphaproteobacteria</taxon>
        <taxon>Micropepsales</taxon>
        <taxon>Micropepsaceae</taxon>
        <taxon>Rhizomicrobium</taxon>
    </lineage>
</organism>
<evidence type="ECO:0000313" key="2">
    <source>
        <dbReference type="EMBL" id="GAA0578074.1"/>
    </source>
</evidence>
<feature type="domain" description="Peptidase C51" evidence="1">
    <location>
        <begin position="1"/>
        <end position="111"/>
    </location>
</feature>